<accession>A0A0U1M2U0</accession>
<evidence type="ECO:0008006" key="3">
    <source>
        <dbReference type="Google" id="ProtNLM"/>
    </source>
</evidence>
<protein>
    <recommendedName>
        <fullName evidence="3">ATPase AAA-type core domain-containing protein</fullName>
    </recommendedName>
</protein>
<evidence type="ECO:0000313" key="2">
    <source>
        <dbReference type="Proteomes" id="UP000054383"/>
    </source>
</evidence>
<dbReference type="PANTHER" id="PTHR46411:SF3">
    <property type="entry name" value="AAA+ ATPASE DOMAIN-CONTAINING PROTEIN"/>
    <property type="match status" value="1"/>
</dbReference>
<sequence length="179" mass="20298">MSGKDRGLMMMLQTSPLSVILSRELLYNTVVLEDQLQQIFTIAKTRNALILLDEADFEGVIFLTTNQTSNFNPAILSRIHIIVDYPTLKQDQRRGIWRSSLVRALTAKNPPCLSEDEISKLSELDLNGRQINNIVSAAHALATVKKKQVRHGHIEKAVKFSQKFMEKVKGTKQLNSYFN</sequence>
<evidence type="ECO:0000313" key="1">
    <source>
        <dbReference type="EMBL" id="CRG89887.1"/>
    </source>
</evidence>
<dbReference type="EMBL" id="CVMT01000007">
    <property type="protein sequence ID" value="CRG89887.1"/>
    <property type="molecule type" value="Genomic_DNA"/>
</dbReference>
<dbReference type="InterPro" id="IPR027417">
    <property type="entry name" value="P-loop_NTPase"/>
</dbReference>
<reference evidence="1 2" key="1">
    <citation type="submission" date="2015-04" db="EMBL/GenBank/DDBJ databases">
        <authorList>
            <person name="Syromyatnikov M.Y."/>
            <person name="Popov V.N."/>
        </authorList>
    </citation>
    <scope>NUCLEOTIDE SEQUENCE [LARGE SCALE GENOMIC DNA]</scope>
    <source>
        <strain evidence="1">WF-38-12</strain>
    </source>
</reference>
<dbReference type="OrthoDB" id="10042665at2759"/>
<dbReference type="Proteomes" id="UP000054383">
    <property type="component" value="Unassembled WGS sequence"/>
</dbReference>
<dbReference type="SUPFAM" id="SSF52540">
    <property type="entry name" value="P-loop containing nucleoside triphosphate hydrolases"/>
    <property type="match status" value="1"/>
</dbReference>
<name>A0A0U1M2U0_TALIS</name>
<gene>
    <name evidence="1" type="ORF">PISL3812_06926</name>
</gene>
<dbReference type="PANTHER" id="PTHR46411">
    <property type="entry name" value="FAMILY ATPASE, PUTATIVE-RELATED"/>
    <property type="match status" value="1"/>
</dbReference>
<dbReference type="OMA" id="WTTEFRR"/>
<proteinExistence type="predicted"/>
<keyword evidence="2" id="KW-1185">Reference proteome</keyword>
<dbReference type="STRING" id="28573.A0A0U1M2U0"/>
<dbReference type="AlphaFoldDB" id="A0A0U1M2U0"/>
<organism evidence="1 2">
    <name type="scientific">Talaromyces islandicus</name>
    <name type="common">Penicillium islandicum</name>
    <dbReference type="NCBI Taxonomy" id="28573"/>
    <lineage>
        <taxon>Eukaryota</taxon>
        <taxon>Fungi</taxon>
        <taxon>Dikarya</taxon>
        <taxon>Ascomycota</taxon>
        <taxon>Pezizomycotina</taxon>
        <taxon>Eurotiomycetes</taxon>
        <taxon>Eurotiomycetidae</taxon>
        <taxon>Eurotiales</taxon>
        <taxon>Trichocomaceae</taxon>
        <taxon>Talaromyces</taxon>
        <taxon>Talaromyces sect. Islandici</taxon>
    </lineage>
</organism>
<dbReference type="Gene3D" id="3.40.50.300">
    <property type="entry name" value="P-loop containing nucleotide triphosphate hydrolases"/>
    <property type="match status" value="1"/>
</dbReference>